<evidence type="ECO:0000313" key="2">
    <source>
        <dbReference type="Proteomes" id="UP000014671"/>
    </source>
</evidence>
<sequence length="207" mass="22982">MPDGAHHVAFAYSADGKDRFTTVWPNLNLLDGTKHFSGDWKNSIGWTVDSTTYKGLTVKKRTEPWGGISKTFTAPKDGTYTFSAYVKSSGNNANATRFVLVDDKGTSIVPDKKMGHDFDWLRDSFSITLKAGKKVSATYEITGSGSDSILWTAGHKWEEGSTATPWMPSFSEVTAEDYPSYIGTYTDNNSNEQSTDPEKYTWKKIVE</sequence>
<dbReference type="Gene3D" id="2.60.120.260">
    <property type="entry name" value="Galactose-binding domain-like"/>
    <property type="match status" value="1"/>
</dbReference>
<proteinExistence type="predicted"/>
<dbReference type="Proteomes" id="UP000014671">
    <property type="component" value="Segment"/>
</dbReference>
<protein>
    <submittedName>
        <fullName evidence="1">Uncharacterized protein</fullName>
    </submittedName>
</protein>
<evidence type="ECO:0000313" key="1">
    <source>
        <dbReference type="EMBL" id="AGI11086.1"/>
    </source>
</evidence>
<dbReference type="EMBL" id="KC182550">
    <property type="protein sequence ID" value="AGI11086.1"/>
    <property type="molecule type" value="Genomic_DNA"/>
</dbReference>
<keyword evidence="2" id="KW-1185">Reference proteome</keyword>
<accession>R9R2D5</accession>
<name>R9R2D5_9CAUD</name>
<reference evidence="1 2" key="1">
    <citation type="journal article" date="2013" name="Appl. Environ. Microbiol.">
        <title>Investigation of the Relationship between Lactococcal Host Cell Wall Polysaccharide Genotype and 936 Phage Receptor Binding Protein Phylogeny.</title>
        <authorList>
            <person name="Mahony J."/>
            <person name="Kot W."/>
            <person name="Murphy J."/>
            <person name="Ainsworth S."/>
            <person name="Neve H."/>
            <person name="Hansen L.H."/>
            <person name="Heller K.J."/>
            <person name="Sorensen S.J."/>
            <person name="Hammer K."/>
            <person name="Cambillau C."/>
            <person name="Vogensen F.K."/>
            <person name="van Sinderen D."/>
        </authorList>
    </citation>
    <scope>NUCLEOTIDE SEQUENCE [LARGE SCALE GENOMIC DNA]</scope>
</reference>
<organism evidence="1 2">
    <name type="scientific">Lactococcus lactis phage P475</name>
    <dbReference type="NCBI Taxonomy" id="213774"/>
    <lineage>
        <taxon>Viruses</taxon>
        <taxon>Duplodnaviria</taxon>
        <taxon>Heunggongvirae</taxon>
        <taxon>Uroviricota</taxon>
        <taxon>Caudoviricetes</taxon>
        <taxon>Skunavirus</taxon>
        <taxon>Skunavirus P475</taxon>
    </lineage>
</organism>
<gene>
    <name evidence="1" type="ORF">P475_0013</name>
</gene>